<evidence type="ECO:0000256" key="2">
    <source>
        <dbReference type="ARBA" id="ARBA00023125"/>
    </source>
</evidence>
<dbReference type="InterPro" id="IPR016032">
    <property type="entry name" value="Sig_transdc_resp-reg_C-effctor"/>
</dbReference>
<keyword evidence="2" id="KW-0238">DNA-binding</keyword>
<protein>
    <submittedName>
        <fullName evidence="6">Response regulator</fullName>
    </submittedName>
</protein>
<dbReference type="Gene3D" id="3.40.50.2300">
    <property type="match status" value="1"/>
</dbReference>
<dbReference type="InterPro" id="IPR058245">
    <property type="entry name" value="NreC/VraR/RcsB-like_REC"/>
</dbReference>
<keyword evidence="7" id="KW-1185">Reference proteome</keyword>
<evidence type="ECO:0000259" key="4">
    <source>
        <dbReference type="PROSITE" id="PS50043"/>
    </source>
</evidence>
<keyword evidence="1 3" id="KW-0597">Phosphoprotein</keyword>
<dbReference type="PANTHER" id="PTHR43214">
    <property type="entry name" value="TWO-COMPONENT RESPONSE REGULATOR"/>
    <property type="match status" value="1"/>
</dbReference>
<dbReference type="RefSeq" id="WP_379047626.1">
    <property type="nucleotide sequence ID" value="NZ_JBHSKW010000068.1"/>
</dbReference>
<dbReference type="PROSITE" id="PS50043">
    <property type="entry name" value="HTH_LUXR_2"/>
    <property type="match status" value="1"/>
</dbReference>
<comment type="caution">
    <text evidence="6">The sequence shown here is derived from an EMBL/GenBank/DDBJ whole genome shotgun (WGS) entry which is preliminary data.</text>
</comment>
<dbReference type="InterPro" id="IPR039420">
    <property type="entry name" value="WalR-like"/>
</dbReference>
<dbReference type="InterPro" id="IPR011006">
    <property type="entry name" value="CheY-like_superfamily"/>
</dbReference>
<dbReference type="InterPro" id="IPR000792">
    <property type="entry name" value="Tscrpt_reg_LuxR_C"/>
</dbReference>
<reference evidence="7" key="1">
    <citation type="journal article" date="2019" name="Int. J. Syst. Evol. Microbiol.">
        <title>The Global Catalogue of Microorganisms (GCM) 10K type strain sequencing project: providing services to taxonomists for standard genome sequencing and annotation.</title>
        <authorList>
            <consortium name="The Broad Institute Genomics Platform"/>
            <consortium name="The Broad Institute Genome Sequencing Center for Infectious Disease"/>
            <person name="Wu L."/>
            <person name="Ma J."/>
        </authorList>
    </citation>
    <scope>NUCLEOTIDE SEQUENCE [LARGE SCALE GENOMIC DNA]</scope>
    <source>
        <strain evidence="7">KCTC 42456</strain>
    </source>
</reference>
<feature type="domain" description="Response regulatory" evidence="5">
    <location>
        <begin position="7"/>
        <end position="124"/>
    </location>
</feature>
<dbReference type="SUPFAM" id="SSF52172">
    <property type="entry name" value="CheY-like"/>
    <property type="match status" value="1"/>
</dbReference>
<dbReference type="CDD" id="cd06170">
    <property type="entry name" value="LuxR_C_like"/>
    <property type="match status" value="1"/>
</dbReference>
<evidence type="ECO:0000256" key="1">
    <source>
        <dbReference type="ARBA" id="ARBA00022553"/>
    </source>
</evidence>
<dbReference type="InterPro" id="IPR001789">
    <property type="entry name" value="Sig_transdc_resp-reg_receiver"/>
</dbReference>
<dbReference type="SMART" id="SM00421">
    <property type="entry name" value="HTH_LUXR"/>
    <property type="match status" value="1"/>
</dbReference>
<gene>
    <name evidence="6" type="ORF">ACFSSE_11390</name>
</gene>
<proteinExistence type="predicted"/>
<dbReference type="PANTHER" id="PTHR43214:SF43">
    <property type="entry name" value="TWO-COMPONENT RESPONSE REGULATOR"/>
    <property type="match status" value="1"/>
</dbReference>
<dbReference type="SUPFAM" id="SSF46894">
    <property type="entry name" value="C-terminal effector domain of the bipartite response regulators"/>
    <property type="match status" value="1"/>
</dbReference>
<dbReference type="PROSITE" id="PS00622">
    <property type="entry name" value="HTH_LUXR_1"/>
    <property type="match status" value="1"/>
</dbReference>
<dbReference type="Pfam" id="PF00072">
    <property type="entry name" value="Response_reg"/>
    <property type="match status" value="1"/>
</dbReference>
<evidence type="ECO:0000313" key="7">
    <source>
        <dbReference type="Proteomes" id="UP001597546"/>
    </source>
</evidence>
<feature type="modified residue" description="4-aspartylphosphate" evidence="3">
    <location>
        <position position="59"/>
    </location>
</feature>
<dbReference type="PROSITE" id="PS50110">
    <property type="entry name" value="RESPONSE_REGULATORY"/>
    <property type="match status" value="1"/>
</dbReference>
<accession>A0ABW5TW16</accession>
<dbReference type="EMBL" id="JBHULV010000038">
    <property type="protein sequence ID" value="MFD2732306.1"/>
    <property type="molecule type" value="Genomic_DNA"/>
</dbReference>
<evidence type="ECO:0000256" key="3">
    <source>
        <dbReference type="PROSITE-ProRule" id="PRU00169"/>
    </source>
</evidence>
<organism evidence="6 7">
    <name type="scientific">Pedobacter alpinus</name>
    <dbReference type="NCBI Taxonomy" id="1590643"/>
    <lineage>
        <taxon>Bacteria</taxon>
        <taxon>Pseudomonadati</taxon>
        <taxon>Bacteroidota</taxon>
        <taxon>Sphingobacteriia</taxon>
        <taxon>Sphingobacteriales</taxon>
        <taxon>Sphingobacteriaceae</taxon>
        <taxon>Pedobacter</taxon>
    </lineage>
</organism>
<evidence type="ECO:0000313" key="6">
    <source>
        <dbReference type="EMBL" id="MFD2732306.1"/>
    </source>
</evidence>
<dbReference type="SMART" id="SM00448">
    <property type="entry name" value="REC"/>
    <property type="match status" value="1"/>
</dbReference>
<dbReference type="Proteomes" id="UP001597546">
    <property type="component" value="Unassembled WGS sequence"/>
</dbReference>
<sequence>MEAQIINIAIVDDHTLFRQGMVKLLKESETLNILFEAENGLDMINEITKNGAPDVILMDITMPKMDGYESSKWIKANYPEVKIIALSMFDDEKAILGMLRSGAGGYLIKHTKATELFHAINEINVNHFYFNELVSIKLLQSLQNQPTTPKNEKLNANELQFLNLCASDLTYKEIASQMNLSPFTINNYREALFDKFQVKSRTALVIYGLKKGYIHL</sequence>
<feature type="domain" description="HTH luxR-type" evidence="4">
    <location>
        <begin position="147"/>
        <end position="212"/>
    </location>
</feature>
<dbReference type="CDD" id="cd17535">
    <property type="entry name" value="REC_NarL-like"/>
    <property type="match status" value="1"/>
</dbReference>
<evidence type="ECO:0000259" key="5">
    <source>
        <dbReference type="PROSITE" id="PS50110"/>
    </source>
</evidence>
<dbReference type="Pfam" id="PF00196">
    <property type="entry name" value="GerE"/>
    <property type="match status" value="1"/>
</dbReference>
<name>A0ABW5TW16_9SPHI</name>